<feature type="region of interest" description="Disordered" evidence="1">
    <location>
        <begin position="1"/>
        <end position="52"/>
    </location>
</feature>
<dbReference type="AlphaFoldDB" id="A0A381QPG5"/>
<dbReference type="EMBL" id="UINC01001449">
    <property type="protein sequence ID" value="SUZ80980.1"/>
    <property type="molecule type" value="Genomic_DNA"/>
</dbReference>
<name>A0A381QPG5_9ZZZZ</name>
<organism evidence="2">
    <name type="scientific">marine metagenome</name>
    <dbReference type="NCBI Taxonomy" id="408172"/>
    <lineage>
        <taxon>unclassified sequences</taxon>
        <taxon>metagenomes</taxon>
        <taxon>ecological metagenomes</taxon>
    </lineage>
</organism>
<feature type="region of interest" description="Disordered" evidence="1">
    <location>
        <begin position="115"/>
        <end position="147"/>
    </location>
</feature>
<feature type="compositionally biased region" description="Basic and acidic residues" evidence="1">
    <location>
        <begin position="117"/>
        <end position="147"/>
    </location>
</feature>
<feature type="compositionally biased region" description="Acidic residues" evidence="1">
    <location>
        <begin position="1"/>
        <end position="10"/>
    </location>
</feature>
<evidence type="ECO:0000313" key="2">
    <source>
        <dbReference type="EMBL" id="SUZ80980.1"/>
    </source>
</evidence>
<accession>A0A381QPG5</accession>
<gene>
    <name evidence="2" type="ORF">METZ01_LOCUS33834</name>
</gene>
<protein>
    <submittedName>
        <fullName evidence="2">Uncharacterized protein</fullName>
    </submittedName>
</protein>
<feature type="non-terminal residue" evidence="2">
    <location>
        <position position="1"/>
    </location>
</feature>
<proteinExistence type="predicted"/>
<reference evidence="2" key="1">
    <citation type="submission" date="2018-05" db="EMBL/GenBank/DDBJ databases">
        <authorList>
            <person name="Lanie J.A."/>
            <person name="Ng W.-L."/>
            <person name="Kazmierczak K.M."/>
            <person name="Andrzejewski T.M."/>
            <person name="Davidsen T.M."/>
            <person name="Wayne K.J."/>
            <person name="Tettelin H."/>
            <person name="Glass J.I."/>
            <person name="Rusch D."/>
            <person name="Podicherti R."/>
            <person name="Tsui H.-C.T."/>
            <person name="Winkler M.E."/>
        </authorList>
    </citation>
    <scope>NUCLEOTIDE SEQUENCE</scope>
</reference>
<sequence>VYEPSSEDTEDHQARKRIGFSFGHPHEPIEDDGEQQQSEDRSQVPQLLSDDGKNEVGVLLRKKVEAFLCPLRKPVSSQPTAADSHHRLYDVVARAPGIDARIQEHQNAVLLIAGQRVPERSGDRTGRQVREDHRKRLHQKETVPIEV</sequence>
<evidence type="ECO:0000256" key="1">
    <source>
        <dbReference type="SAM" id="MobiDB-lite"/>
    </source>
</evidence>